<proteinExistence type="predicted"/>
<evidence type="ECO:0000313" key="2">
    <source>
        <dbReference type="Proteomes" id="UP000657006"/>
    </source>
</evidence>
<dbReference type="AlphaFoldDB" id="A0A926DUM5"/>
<protein>
    <recommendedName>
        <fullName evidence="3">Uroporphyrinogen decarboxylase (URO-D) domain-containing protein</fullName>
    </recommendedName>
</protein>
<organism evidence="1 2">
    <name type="scientific">Bianquea renquensis</name>
    <dbReference type="NCBI Taxonomy" id="2763661"/>
    <lineage>
        <taxon>Bacteria</taxon>
        <taxon>Bacillati</taxon>
        <taxon>Bacillota</taxon>
        <taxon>Clostridia</taxon>
        <taxon>Eubacteriales</taxon>
        <taxon>Bianqueaceae</taxon>
        <taxon>Bianquea</taxon>
    </lineage>
</organism>
<keyword evidence="2" id="KW-1185">Reference proteome</keyword>
<dbReference type="Proteomes" id="UP000657006">
    <property type="component" value="Unassembled WGS sequence"/>
</dbReference>
<gene>
    <name evidence="1" type="ORF">H8730_15825</name>
</gene>
<dbReference type="InterPro" id="IPR038071">
    <property type="entry name" value="UROD/MetE-like_sf"/>
</dbReference>
<name>A0A926DUM5_9FIRM</name>
<evidence type="ECO:0008006" key="3">
    <source>
        <dbReference type="Google" id="ProtNLM"/>
    </source>
</evidence>
<dbReference type="Gene3D" id="3.20.20.210">
    <property type="match status" value="1"/>
</dbReference>
<evidence type="ECO:0000313" key="1">
    <source>
        <dbReference type="EMBL" id="MBC8545011.1"/>
    </source>
</evidence>
<comment type="caution">
    <text evidence="1">The sequence shown here is derived from an EMBL/GenBank/DDBJ whole genome shotgun (WGS) entry which is preliminary data.</text>
</comment>
<dbReference type="RefSeq" id="WP_249290167.1">
    <property type="nucleotide sequence ID" value="NZ_JACRSQ010000040.1"/>
</dbReference>
<reference evidence="1" key="1">
    <citation type="submission" date="2020-08" db="EMBL/GenBank/DDBJ databases">
        <title>Genome public.</title>
        <authorList>
            <person name="Liu C."/>
            <person name="Sun Q."/>
        </authorList>
    </citation>
    <scope>NUCLEOTIDE SEQUENCE</scope>
    <source>
        <strain evidence="1">NSJ-32</strain>
    </source>
</reference>
<accession>A0A926DUM5</accession>
<dbReference type="EMBL" id="JACRSQ010000040">
    <property type="protein sequence ID" value="MBC8545011.1"/>
    <property type="molecule type" value="Genomic_DNA"/>
</dbReference>
<sequence length="411" mass="47541">MNRDIAILRELARQVREIAEKPIQEERRIAWSKHNSFQGDQPLIYIRAYAFDEIFDESKLQCQDPFFRQYEKKMYDTIYRDQFGDDYIIEPWITVGSIYKPSAEYRWGLPVTLGEKPATGGAAAYAPSLKEEEDFEKLTVPTHCIDEEKTRERYEKLGDAINDILTVNLDRGPMLFMWTGDIATDLAKLRGLEQIMWDAYDRPEFLHKLASFMSKAILKVHHEAVEQGDLGLANTENQCIPYALEVKRPQANAYGANPKDIWGYMAAQEFTTFSAEMFDEFMLQYQIPILEEYGLAAYGCCEDLTGKIPYLKKIKNLRRIAVSPFANVKRCAEQIGPDYIVSYRPNPSSMVATGIDEEYIRKEMKTQFDVLKQNHCKFDITLKDVETVNRDPGAIKRWVSIVRSEIEAFSF</sequence>